<keyword evidence="9" id="KW-0966">Cell projection</keyword>
<dbReference type="Proteomes" id="UP000595512">
    <property type="component" value="Chromosome"/>
</dbReference>
<keyword evidence="9" id="KW-0969">Cilium</keyword>
<accession>A0AB37HBZ3</accession>
<evidence type="ECO:0000256" key="2">
    <source>
        <dbReference type="ARBA" id="ARBA00022475"/>
    </source>
</evidence>
<reference evidence="9 10" key="1">
    <citation type="submission" date="2020-12" db="EMBL/GenBank/DDBJ databases">
        <title>Taxonomic evaluation of the Bacillus sporothermodurans group of bacteria based on whole genome sequences.</title>
        <authorList>
            <person name="Fiedler G."/>
            <person name="Herbstmann A.-D."/>
            <person name="Doll E."/>
            <person name="Wenning M."/>
            <person name="Brinks E."/>
            <person name="Kabisch J."/>
            <person name="Breitenwieser F."/>
            <person name="Lappann M."/>
            <person name="Boehnlein C."/>
            <person name="Franz C."/>
        </authorList>
    </citation>
    <scope>NUCLEOTIDE SEQUENCE [LARGE SCALE GENOMIC DNA]</scope>
    <source>
        <strain evidence="9 10">DSM 10599</strain>
    </source>
</reference>
<sequence length="228" mass="26352">MRKAVFKLLTLILLITPLYGQHIVAHAEANNGNVQDWFKQHSNESQKDSKKESEKNTKSADSIAKSNHSIITVWDGVKMVFALIFVIALLYFLLKFINKKSRSYQQNRLIQNFGGTPLGGNRSLQIVKAGNRILILGVGEDIHLLKEIENQKEVEEFIQYYEDQVDQSLEPRDMITKLTNKYKQKKSDNNSSKSPSFQHILKNQLENMNKERRKTMNKIDAKEQETDE</sequence>
<evidence type="ECO:0000256" key="1">
    <source>
        <dbReference type="ARBA" id="ARBA00004236"/>
    </source>
</evidence>
<evidence type="ECO:0000313" key="10">
    <source>
        <dbReference type="Proteomes" id="UP000595512"/>
    </source>
</evidence>
<evidence type="ECO:0000313" key="9">
    <source>
        <dbReference type="EMBL" id="QQX25166.1"/>
    </source>
</evidence>
<proteinExistence type="predicted"/>
<keyword evidence="3 7" id="KW-0812">Transmembrane</keyword>
<organism evidence="9 10">
    <name type="scientific">Heyndrickxia sporothermodurans</name>
    <dbReference type="NCBI Taxonomy" id="46224"/>
    <lineage>
        <taxon>Bacteria</taxon>
        <taxon>Bacillati</taxon>
        <taxon>Bacillota</taxon>
        <taxon>Bacilli</taxon>
        <taxon>Bacillales</taxon>
        <taxon>Bacillaceae</taxon>
        <taxon>Heyndrickxia</taxon>
    </lineage>
</organism>
<keyword evidence="2" id="KW-1003">Cell membrane</keyword>
<dbReference type="Pfam" id="PF04347">
    <property type="entry name" value="FliO"/>
    <property type="match status" value="1"/>
</dbReference>
<dbReference type="InterPro" id="IPR022781">
    <property type="entry name" value="Flagellar_biosynth_FliO"/>
</dbReference>
<evidence type="ECO:0000256" key="3">
    <source>
        <dbReference type="ARBA" id="ARBA00022692"/>
    </source>
</evidence>
<feature type="compositionally biased region" description="Basic and acidic residues" evidence="6">
    <location>
        <begin position="217"/>
        <end position="228"/>
    </location>
</feature>
<comment type="subcellular location">
    <subcellularLocation>
        <location evidence="1">Cell membrane</location>
    </subcellularLocation>
</comment>
<protein>
    <submittedName>
        <fullName evidence="9">Flagellar biosynthetic protein FliO</fullName>
    </submittedName>
</protein>
<evidence type="ECO:0000256" key="5">
    <source>
        <dbReference type="ARBA" id="ARBA00023136"/>
    </source>
</evidence>
<dbReference type="GeneID" id="62497609"/>
<keyword evidence="9" id="KW-0282">Flagellum</keyword>
<feature type="chain" id="PRO_5044279689" evidence="8">
    <location>
        <begin position="28"/>
        <end position="228"/>
    </location>
</feature>
<dbReference type="GO" id="GO:0044781">
    <property type="term" value="P:bacterial-type flagellum organization"/>
    <property type="evidence" value="ECO:0007669"/>
    <property type="project" value="InterPro"/>
</dbReference>
<feature type="signal peptide" evidence="8">
    <location>
        <begin position="1"/>
        <end position="27"/>
    </location>
</feature>
<dbReference type="KEGG" id="hspo:JGZ69_21080"/>
<feature type="compositionally biased region" description="Basic and acidic residues" evidence="6">
    <location>
        <begin position="41"/>
        <end position="58"/>
    </location>
</feature>
<keyword evidence="8" id="KW-0732">Signal</keyword>
<gene>
    <name evidence="9" type="ORF">JGZ69_21080</name>
</gene>
<dbReference type="AlphaFoldDB" id="A0AB37HBZ3"/>
<evidence type="ECO:0000256" key="4">
    <source>
        <dbReference type="ARBA" id="ARBA00022989"/>
    </source>
</evidence>
<dbReference type="EMBL" id="CP066701">
    <property type="protein sequence ID" value="QQX25166.1"/>
    <property type="molecule type" value="Genomic_DNA"/>
</dbReference>
<keyword evidence="4 7" id="KW-1133">Transmembrane helix</keyword>
<feature type="transmembrane region" description="Helical" evidence="7">
    <location>
        <begin position="79"/>
        <end position="98"/>
    </location>
</feature>
<dbReference type="GO" id="GO:0016020">
    <property type="term" value="C:membrane"/>
    <property type="evidence" value="ECO:0007669"/>
    <property type="project" value="InterPro"/>
</dbReference>
<evidence type="ECO:0000256" key="8">
    <source>
        <dbReference type="SAM" id="SignalP"/>
    </source>
</evidence>
<feature type="region of interest" description="Disordered" evidence="6">
    <location>
        <begin position="41"/>
        <end position="60"/>
    </location>
</feature>
<name>A0AB37HBZ3_9BACI</name>
<dbReference type="RefSeq" id="WP_107921079.1">
    <property type="nucleotide sequence ID" value="NZ_CP066701.1"/>
</dbReference>
<evidence type="ECO:0000256" key="6">
    <source>
        <dbReference type="SAM" id="MobiDB-lite"/>
    </source>
</evidence>
<feature type="region of interest" description="Disordered" evidence="6">
    <location>
        <begin position="181"/>
        <end position="228"/>
    </location>
</feature>
<keyword evidence="5 7" id="KW-0472">Membrane</keyword>
<evidence type="ECO:0000256" key="7">
    <source>
        <dbReference type="SAM" id="Phobius"/>
    </source>
</evidence>